<dbReference type="PANTHER" id="PTHR38663:SF1">
    <property type="entry name" value="L-ORNITHINE N(5)-MONOOXYGENASE"/>
    <property type="match status" value="1"/>
</dbReference>
<dbReference type="Proteomes" id="UP000245884">
    <property type="component" value="Unassembled WGS sequence"/>
</dbReference>
<feature type="region of interest" description="Disordered" evidence="1">
    <location>
        <begin position="224"/>
        <end position="303"/>
    </location>
</feature>
<reference evidence="2 3" key="1">
    <citation type="journal article" date="2018" name="Mol. Biol. Evol.">
        <title>Broad Genomic Sampling Reveals a Smut Pathogenic Ancestry of the Fungal Clade Ustilaginomycotina.</title>
        <authorList>
            <person name="Kijpornyongpan T."/>
            <person name="Mondo S.J."/>
            <person name="Barry K."/>
            <person name="Sandor L."/>
            <person name="Lee J."/>
            <person name="Lipzen A."/>
            <person name="Pangilinan J."/>
            <person name="LaButti K."/>
            <person name="Hainaut M."/>
            <person name="Henrissat B."/>
            <person name="Grigoriev I.V."/>
            <person name="Spatafora J.W."/>
            <person name="Aime M.C."/>
        </authorList>
    </citation>
    <scope>NUCLEOTIDE SEQUENCE [LARGE SCALE GENOMIC DNA]</scope>
    <source>
        <strain evidence="2 3">MCA 5214</strain>
    </source>
</reference>
<gene>
    <name evidence="2" type="ORF">BDZ90DRAFT_233616</name>
</gene>
<dbReference type="EMBL" id="KZ819673">
    <property type="protein sequence ID" value="PWN26019.1"/>
    <property type="molecule type" value="Genomic_DNA"/>
</dbReference>
<feature type="compositionally biased region" description="Low complexity" evidence="1">
    <location>
        <begin position="224"/>
        <end position="253"/>
    </location>
</feature>
<evidence type="ECO:0000313" key="3">
    <source>
        <dbReference type="Proteomes" id="UP000245884"/>
    </source>
</evidence>
<keyword evidence="3" id="KW-1185">Reference proteome</keyword>
<accession>A0A316ULA0</accession>
<protein>
    <recommendedName>
        <fullName evidence="4">L-ornithine N(5)-monooxygenase</fullName>
    </recommendedName>
</protein>
<evidence type="ECO:0008006" key="4">
    <source>
        <dbReference type="Google" id="ProtNLM"/>
    </source>
</evidence>
<dbReference type="PANTHER" id="PTHR38663">
    <property type="match status" value="1"/>
</dbReference>
<feature type="region of interest" description="Disordered" evidence="1">
    <location>
        <begin position="683"/>
        <end position="709"/>
    </location>
</feature>
<dbReference type="STRING" id="1569628.A0A316ULA0"/>
<feature type="region of interest" description="Disordered" evidence="1">
    <location>
        <begin position="807"/>
        <end position="850"/>
    </location>
</feature>
<feature type="region of interest" description="Disordered" evidence="1">
    <location>
        <begin position="1"/>
        <end position="43"/>
    </location>
</feature>
<organism evidence="2 3">
    <name type="scientific">Jaminaea rosea</name>
    <dbReference type="NCBI Taxonomy" id="1569628"/>
    <lineage>
        <taxon>Eukaryota</taxon>
        <taxon>Fungi</taxon>
        <taxon>Dikarya</taxon>
        <taxon>Basidiomycota</taxon>
        <taxon>Ustilaginomycotina</taxon>
        <taxon>Exobasidiomycetes</taxon>
        <taxon>Microstromatales</taxon>
        <taxon>Microstromatales incertae sedis</taxon>
        <taxon>Jaminaea</taxon>
    </lineage>
</organism>
<feature type="compositionally biased region" description="Acidic residues" evidence="1">
    <location>
        <begin position="275"/>
        <end position="285"/>
    </location>
</feature>
<evidence type="ECO:0000256" key="1">
    <source>
        <dbReference type="SAM" id="MobiDB-lite"/>
    </source>
</evidence>
<sequence length="859" mass="92033">MAPPKNLPAHRRTPALFSYPVPPASLSSTRSPPARTTHDQEDPLPSSSFFDLVIIGAGPAALAVVTRILETRPAALYTEEEHHHLHWLRKKGGDDGLSRRGPQRLGVIKTKASGRGAERVAAGRKMVGASGEGDSTCACPGEMRILVIDKVGKGWMAHWDRMFAALEIKHLRSPLFFHPCPADLDSLLAYAERVGRLKKANAAYSTAPVDALKKAVAAAANVAANGSTASKKRSPASSTSSNSPPPSSTGTSSCKHPNGRGRDRQVKRLGCCADLDGDGDEDQEGDGAKTPTPRQHDLSGEPDLVEIPGVVGAEQSKHKKRQRNGGAGRIIGLTSTAINERERKDYFTPSTRLFHDFISEDVVRRYGLNDSREWPAAGKVLRVDGEDGEGGDAMASAGTTPLVVKGEVASMQWRDELLVQGWDAPLEGFLLETGDGAKVGAKAVVSAVGPAGQPSIPAALKGQTSAAKATKTAPAPRNSGQAAGISAPSPPPVGATPPGLYGPGWCHSAALATRPFPRPFTRDPSGKKTLLIVGGGLTSAQVADVALKHGHFDRVVLIMRGHLKVKPFDVGLDWMGRYSNLRKMQFWQEEDIAARLAMLRGARQGGSMTQPYAKLMKKYEQEGKVELLTHTELSEAYYSEAGQMWDLQLKRSAPLDKRERARQAYEEAKRDAEEAAKKALEAAERLEEGEADGCDCEDGEKEEVKPTSALPPGVTLRRLNASYIITASAFTPDYAQLPFMRSVAEQHPVRQEGGLPVLTEDLQYGRLPLFVVGMYCGLQIGPAAGNLGGMREAADRVVGRLSELIAPPHKDGETTEAAPTQPVVTHSHDGEEEEEVDVHDSPRPPGFTHFSFGALAIEG</sequence>
<feature type="compositionally biased region" description="Acidic residues" evidence="1">
    <location>
        <begin position="689"/>
        <end position="701"/>
    </location>
</feature>
<proteinExistence type="predicted"/>
<dbReference type="Gene3D" id="3.50.50.60">
    <property type="entry name" value="FAD/NAD(P)-binding domain"/>
    <property type="match status" value="1"/>
</dbReference>
<dbReference type="InterPro" id="IPR036188">
    <property type="entry name" value="FAD/NAD-bd_sf"/>
</dbReference>
<dbReference type="RefSeq" id="XP_025360631.1">
    <property type="nucleotide sequence ID" value="XM_025506695.1"/>
</dbReference>
<dbReference type="OrthoDB" id="76038at2759"/>
<dbReference type="GeneID" id="37028518"/>
<feature type="region of interest" description="Disordered" evidence="1">
    <location>
        <begin position="460"/>
        <end position="494"/>
    </location>
</feature>
<evidence type="ECO:0000313" key="2">
    <source>
        <dbReference type="EMBL" id="PWN26019.1"/>
    </source>
</evidence>
<name>A0A316ULA0_9BASI</name>
<dbReference type="AlphaFoldDB" id="A0A316ULA0"/>
<feature type="compositionally biased region" description="Low complexity" evidence="1">
    <location>
        <begin position="466"/>
        <end position="476"/>
    </location>
</feature>